<comment type="caution">
    <text evidence="1">The sequence shown here is derived from an EMBL/GenBank/DDBJ whole genome shotgun (WGS) entry which is preliminary data.</text>
</comment>
<dbReference type="GO" id="GO:0016787">
    <property type="term" value="F:hydrolase activity"/>
    <property type="evidence" value="ECO:0007669"/>
    <property type="project" value="UniProtKB-KW"/>
</dbReference>
<sequence length="463" mass="50761">MAPDRLSVSMMHRVLSGPLSRVFMSRWFDRVRMSVVPREFRAARASAVAAAQPDVDAFLTELGLDGDRASRLRPRARRAMAVLARRHADLAETQRRWDDVFWGHATADMATRVALDRERRRRSQDARKPAWLFRFLGNEPSVAVCPFEVPPPRETLAAVSPWLDDPDGVYAAPAATPPTEISAEVLGPAGPESLIRFASPSPFMDDRVTARVYGPEGGGAGAPTFIYASGFGMMYDLIAYWPEEDYVARRLAARGIRVILPESPWHGRRAPPGCFSGQSYLARAPLSLVKLYAAQACETAHLVAWARARGSARVGVGGFSLGGLVTQQIASRCRLWPEAMRPDMAFIGAGSTHIDQVVTRGDISRLLGLTDAVTRAGWTDADLRALRPVLDPGPEPGVDPDAILAFLGTEDQSTPYGQAKRMLDDWRVPVANRMVFEAGHIALYARIIRDAAPIERIARMLTG</sequence>
<evidence type="ECO:0000313" key="1">
    <source>
        <dbReference type="EMBL" id="MBB4265098.1"/>
    </source>
</evidence>
<dbReference type="SUPFAM" id="SSF53474">
    <property type="entry name" value="alpha/beta-Hydrolases"/>
    <property type="match status" value="1"/>
</dbReference>
<name>A0A7W6W8R6_9PROT</name>
<dbReference type="AlphaFoldDB" id="A0A7W6W8R6"/>
<accession>A0A7W6W8R6</accession>
<dbReference type="InterPro" id="IPR019149">
    <property type="entry name" value="ABHD18"/>
</dbReference>
<dbReference type="InterPro" id="IPR029058">
    <property type="entry name" value="AB_hydrolase_fold"/>
</dbReference>
<gene>
    <name evidence="1" type="ORF">GGD89_000709</name>
</gene>
<proteinExistence type="predicted"/>
<organism evidence="1 2">
    <name type="scientific">Roseospira visakhapatnamensis</name>
    <dbReference type="NCBI Taxonomy" id="390880"/>
    <lineage>
        <taxon>Bacteria</taxon>
        <taxon>Pseudomonadati</taxon>
        <taxon>Pseudomonadota</taxon>
        <taxon>Alphaproteobacteria</taxon>
        <taxon>Rhodospirillales</taxon>
        <taxon>Rhodospirillaceae</taxon>
        <taxon>Roseospira</taxon>
    </lineage>
</organism>
<protein>
    <submittedName>
        <fullName evidence="1">Dienelactone hydrolase</fullName>
    </submittedName>
</protein>
<reference evidence="1 2" key="1">
    <citation type="submission" date="2020-08" db="EMBL/GenBank/DDBJ databases">
        <title>Genome sequencing of Purple Non-Sulfur Bacteria from various extreme environments.</title>
        <authorList>
            <person name="Mayer M."/>
        </authorList>
    </citation>
    <scope>NUCLEOTIDE SEQUENCE [LARGE SCALE GENOMIC DNA]</scope>
    <source>
        <strain evidence="1 2">JA131</strain>
    </source>
</reference>
<dbReference type="Proteomes" id="UP000554286">
    <property type="component" value="Unassembled WGS sequence"/>
</dbReference>
<dbReference type="Gene3D" id="3.40.50.1820">
    <property type="entry name" value="alpha/beta hydrolase"/>
    <property type="match status" value="1"/>
</dbReference>
<dbReference type="RefSeq" id="WP_184042706.1">
    <property type="nucleotide sequence ID" value="NZ_JACIGK010000003.1"/>
</dbReference>
<dbReference type="EMBL" id="JACIGK010000003">
    <property type="protein sequence ID" value="MBB4265098.1"/>
    <property type="molecule type" value="Genomic_DNA"/>
</dbReference>
<keyword evidence="2" id="KW-1185">Reference proteome</keyword>
<evidence type="ECO:0000313" key="2">
    <source>
        <dbReference type="Proteomes" id="UP000554286"/>
    </source>
</evidence>
<keyword evidence="1" id="KW-0378">Hydrolase</keyword>
<dbReference type="Pfam" id="PF09752">
    <property type="entry name" value="ABHD18"/>
    <property type="match status" value="1"/>
</dbReference>